<dbReference type="Gene3D" id="2.130.10.10">
    <property type="entry name" value="YVTN repeat-like/Quinoprotein amine dehydrogenase"/>
    <property type="match status" value="1"/>
</dbReference>
<comment type="caution">
    <text evidence="6">The sequence shown here is derived from an EMBL/GenBank/DDBJ whole genome shotgun (WGS) entry which is preliminary data.</text>
</comment>
<feature type="compositionally biased region" description="Polar residues" evidence="4">
    <location>
        <begin position="843"/>
        <end position="858"/>
    </location>
</feature>
<dbReference type="SMART" id="SM00320">
    <property type="entry name" value="WD40"/>
    <property type="match status" value="6"/>
</dbReference>
<dbReference type="Pfam" id="PF00646">
    <property type="entry name" value="F-box"/>
    <property type="match status" value="1"/>
</dbReference>
<feature type="region of interest" description="Disordered" evidence="4">
    <location>
        <begin position="823"/>
        <end position="863"/>
    </location>
</feature>
<dbReference type="InterPro" id="IPR036047">
    <property type="entry name" value="F-box-like_dom_sf"/>
</dbReference>
<feature type="repeat" description="WD" evidence="3">
    <location>
        <begin position="593"/>
        <end position="624"/>
    </location>
</feature>
<dbReference type="OrthoDB" id="674604at2759"/>
<dbReference type="PANTHER" id="PTHR19872:SF7">
    <property type="entry name" value="F-BOX AND WD REPEAT DOMAIN CONTAINING PROTEIN 10B-RELATED"/>
    <property type="match status" value="1"/>
</dbReference>
<dbReference type="InterPro" id="IPR015943">
    <property type="entry name" value="WD40/YVTN_repeat-like_dom_sf"/>
</dbReference>
<dbReference type="InterPro" id="IPR036322">
    <property type="entry name" value="WD40_repeat_dom_sf"/>
</dbReference>
<dbReference type="InterPro" id="IPR001810">
    <property type="entry name" value="F-box_dom"/>
</dbReference>
<gene>
    <name evidence="6" type="ORF">KIL84_004657</name>
</gene>
<dbReference type="AlphaFoldDB" id="A0A9D4B7E5"/>
<evidence type="ECO:0000313" key="7">
    <source>
        <dbReference type="Proteomes" id="UP000827986"/>
    </source>
</evidence>
<feature type="domain" description="F-box" evidence="5">
    <location>
        <begin position="302"/>
        <end position="337"/>
    </location>
</feature>
<dbReference type="Proteomes" id="UP000827986">
    <property type="component" value="Unassembled WGS sequence"/>
</dbReference>
<dbReference type="SUPFAM" id="SSF50978">
    <property type="entry name" value="WD40 repeat-like"/>
    <property type="match status" value="1"/>
</dbReference>
<feature type="repeat" description="WD" evidence="3">
    <location>
        <begin position="514"/>
        <end position="553"/>
    </location>
</feature>
<organism evidence="6 7">
    <name type="scientific">Mauremys mutica</name>
    <name type="common">yellowpond turtle</name>
    <dbReference type="NCBI Taxonomy" id="74926"/>
    <lineage>
        <taxon>Eukaryota</taxon>
        <taxon>Metazoa</taxon>
        <taxon>Chordata</taxon>
        <taxon>Craniata</taxon>
        <taxon>Vertebrata</taxon>
        <taxon>Euteleostomi</taxon>
        <taxon>Archelosauria</taxon>
        <taxon>Testudinata</taxon>
        <taxon>Testudines</taxon>
        <taxon>Cryptodira</taxon>
        <taxon>Durocryptodira</taxon>
        <taxon>Testudinoidea</taxon>
        <taxon>Geoemydidae</taxon>
        <taxon>Geoemydinae</taxon>
        <taxon>Mauremys</taxon>
    </lineage>
</organism>
<evidence type="ECO:0000256" key="4">
    <source>
        <dbReference type="SAM" id="MobiDB-lite"/>
    </source>
</evidence>
<dbReference type="InterPro" id="IPR051075">
    <property type="entry name" value="SCF_subunit_WD-repeat"/>
</dbReference>
<evidence type="ECO:0000313" key="6">
    <source>
        <dbReference type="EMBL" id="KAH1183165.1"/>
    </source>
</evidence>
<dbReference type="PROSITE" id="PS50082">
    <property type="entry name" value="WD_REPEATS_2"/>
    <property type="match status" value="3"/>
</dbReference>
<evidence type="ECO:0000256" key="2">
    <source>
        <dbReference type="ARBA" id="ARBA00022737"/>
    </source>
</evidence>
<dbReference type="PROSITE" id="PS50294">
    <property type="entry name" value="WD_REPEATS_REGION"/>
    <property type="match status" value="2"/>
</dbReference>
<dbReference type="Pfam" id="PF00400">
    <property type="entry name" value="WD40"/>
    <property type="match status" value="4"/>
</dbReference>
<dbReference type="EMBL" id="JAHDVG010000466">
    <property type="protein sequence ID" value="KAH1183165.1"/>
    <property type="molecule type" value="Genomic_DNA"/>
</dbReference>
<feature type="repeat" description="WD" evidence="3">
    <location>
        <begin position="472"/>
        <end position="513"/>
    </location>
</feature>
<keyword evidence="7" id="KW-1185">Reference proteome</keyword>
<dbReference type="InterPro" id="IPR001680">
    <property type="entry name" value="WD40_rpt"/>
</dbReference>
<sequence>MMKEISKDQESLEYRLDCAPDLRCEKKTGLVPVCQICETCVLSWRVFYTKEWFLRASNVTQRKFLVGIVKRFNSLDLLNYAEKVLQTSHGKDFTFSRSRVTPSLKEDMTTSASDRALNIVTLEKAMSETWKWFKNSSYWTKANYTLLLLQMCNPKLLFIAANLVRVLLVREQSASSKRETEDEEDKITVAFTETQSSFKLQERTKSQVQLRPTSQSFLTSSTALESGVSSEGTSQFSEIGIGVQGQIPCFWPRDLAHMYSERAASADDDISSMSSIDPAPTVVPAAFQSASSLNKYKDFIRCLPTHLSKYILGFLDTKSLNRCISVSQHWAFLAREVKQEHLSHSLVLEEIVYLQGSCPRGVIPSYAKMTNVVIPRITKEGDIIPARGRRWKRRGKEENNLQAAYHGQMTETVQLEERNIFCGSYNVRVLTDQSDPHRVIHYCGGNLLAIGSVDRKVRFLDVLELKEVPPVISGHAGSIKAVFLNEKKGFVLSASFDLSIRCWNIFTGACVKILNGHSGTITCLDVYKDRVVSGARDCMVKVWDLSTGRCIKTLKHKDAIWTVKINNTHIVSGCEKGLVKVWHVDTCMLIKTLEGHQGPVKCLAFDQWHLVTGSSDGFVLGWSMVGKHKRCLMAFRHPQEVLYLAFLYLRVISACADGKIRIFNFLTGTCLKVMRANSRGDPVVSFCIVENRMVINALSSVLMFQFEDVEWDYTLQADREEVTKDKEKHKEIRVSMQPYPYVRAQHMKRDVASPKKIYYSEEKPDEDQIMLAYLIRRGSTRGSGTPSGLRYEFVKAPAHRSNQTLQRSMGCLDIKPDQKKKFALPGRRQVYSSDSDDSGRTYGATTPQSLSESDSESGYDSPVHASSLAENAEAALQRIKKRSPHCPISPDQILLTVSTLQHAYKPDQVSSNMIHHAKIRDVWGPRLRPQERPKKMLSYKIPKQEKKDQSTQLRHIKSASGSLSMKRISTPFETKRLQLNLKNSLHGSAVHSFIPSPVIVRSKSCCSLPEEKKVHTGHGRATSLSEGGAQLIGHLTSSSESIKLTRMMIAQTKIEAGPRRESPLFLQTANPYRINSGFRLLTVKQMKMYEEATAVEYQAHQTKRIADQQKECRKAWLKKIKGLPIDNFTKEGKIAAPELGLNVYV</sequence>
<dbReference type="PANTHER" id="PTHR19872">
    <property type="entry name" value="UBIQUITIN LIGASE SPECIFICITY FACTOR/HREP PROTEIN"/>
    <property type="match status" value="1"/>
</dbReference>
<dbReference type="InterPro" id="IPR019775">
    <property type="entry name" value="WD40_repeat_CS"/>
</dbReference>
<dbReference type="CDD" id="cd00200">
    <property type="entry name" value="WD40"/>
    <property type="match status" value="1"/>
</dbReference>
<dbReference type="CDD" id="cd22136">
    <property type="entry name" value="F-box_FBXW10"/>
    <property type="match status" value="1"/>
</dbReference>
<dbReference type="Gene3D" id="1.20.1280.50">
    <property type="match status" value="1"/>
</dbReference>
<name>A0A9D4B7E5_9SAUR</name>
<keyword evidence="2" id="KW-0677">Repeat</keyword>
<proteinExistence type="predicted"/>
<accession>A0A9D4B7E5</accession>
<evidence type="ECO:0000256" key="3">
    <source>
        <dbReference type="PROSITE-ProRule" id="PRU00221"/>
    </source>
</evidence>
<protein>
    <recommendedName>
        <fullName evidence="5">F-box domain-containing protein</fullName>
    </recommendedName>
</protein>
<dbReference type="SUPFAM" id="SSF81383">
    <property type="entry name" value="F-box domain"/>
    <property type="match status" value="1"/>
</dbReference>
<reference evidence="6" key="1">
    <citation type="submission" date="2021-09" db="EMBL/GenBank/DDBJ databases">
        <title>The genome of Mauremys mutica provides insights into the evolution of semi-aquatic lifestyle.</title>
        <authorList>
            <person name="Gong S."/>
            <person name="Gao Y."/>
        </authorList>
    </citation>
    <scope>NUCLEOTIDE SEQUENCE</scope>
    <source>
        <strain evidence="6">MM-2020</strain>
        <tissue evidence="6">Muscle</tissue>
    </source>
</reference>
<dbReference type="PROSITE" id="PS00678">
    <property type="entry name" value="WD_REPEATS_1"/>
    <property type="match status" value="1"/>
</dbReference>
<keyword evidence="1 3" id="KW-0853">WD repeat</keyword>
<evidence type="ECO:0000259" key="5">
    <source>
        <dbReference type="Pfam" id="PF00646"/>
    </source>
</evidence>
<evidence type="ECO:0000256" key="1">
    <source>
        <dbReference type="ARBA" id="ARBA00022574"/>
    </source>
</evidence>